<protein>
    <submittedName>
        <fullName evidence="1">Uncharacterized protein</fullName>
    </submittedName>
</protein>
<organism evidence="1 2">
    <name type="scientific">Candidatus Magnetoglobus multicellularis str. Araruama</name>
    <dbReference type="NCBI Taxonomy" id="890399"/>
    <lineage>
        <taxon>Bacteria</taxon>
        <taxon>Pseudomonadati</taxon>
        <taxon>Thermodesulfobacteriota</taxon>
        <taxon>Desulfobacteria</taxon>
        <taxon>Desulfobacterales</taxon>
        <taxon>Desulfobacteraceae</taxon>
        <taxon>Candidatus Magnetoglobus</taxon>
    </lineage>
</organism>
<evidence type="ECO:0000313" key="2">
    <source>
        <dbReference type="Proteomes" id="UP000189670"/>
    </source>
</evidence>
<gene>
    <name evidence="1" type="ORF">OMM_09650</name>
</gene>
<dbReference type="EMBL" id="ATBP01000660">
    <property type="protein sequence ID" value="ETR69383.1"/>
    <property type="molecule type" value="Genomic_DNA"/>
</dbReference>
<proteinExistence type="predicted"/>
<feature type="non-terminal residue" evidence="1">
    <location>
        <position position="96"/>
    </location>
</feature>
<reference evidence="2" key="1">
    <citation type="submission" date="2012-11" db="EMBL/GenBank/DDBJ databases">
        <authorList>
            <person name="Lucero-Rivera Y.E."/>
            <person name="Tovar-Ramirez D."/>
        </authorList>
    </citation>
    <scope>NUCLEOTIDE SEQUENCE [LARGE SCALE GENOMIC DNA]</scope>
    <source>
        <strain evidence="2">Araruama</strain>
    </source>
</reference>
<name>A0A1V1P3K4_9BACT</name>
<sequence length="96" mass="10892">MIYALELEDQLAHKLGMGKALGMGSVQISVNALTFHTPDNISFTKKGLSNEADTYIQDLKKVLWFDPENRSNVKYPELKTDDKNLPSYIDLKEKMS</sequence>
<dbReference type="AlphaFoldDB" id="A0A1V1P3K4"/>
<comment type="caution">
    <text evidence="1">The sequence shown here is derived from an EMBL/GenBank/DDBJ whole genome shotgun (WGS) entry which is preliminary data.</text>
</comment>
<dbReference type="Proteomes" id="UP000189670">
    <property type="component" value="Unassembled WGS sequence"/>
</dbReference>
<accession>A0A1V1P3K4</accession>
<evidence type="ECO:0000313" key="1">
    <source>
        <dbReference type="EMBL" id="ETR69383.1"/>
    </source>
</evidence>